<feature type="chain" id="PRO_5042846566" evidence="2">
    <location>
        <begin position="29"/>
        <end position="243"/>
    </location>
</feature>
<evidence type="ECO:0000256" key="2">
    <source>
        <dbReference type="SAM" id="SignalP"/>
    </source>
</evidence>
<sequence>KGRVFHEFSPMMHRLSLLLLFIDSSPLSQKKFDVWGSTYNKLFELLRDDELPKSLRGRRRTAGDGNEVDTNRKRVVSEIQQRNTRLSTQDDRSINLSPSPTVNLIDRVPPSYRTYRHQEPVYGTVWKGHSRGGSSSLPTRRFDLPTFELEEIHEDSNYRSKGNAANQPQNRPNGTNSAVNNHNGYRYAPMMSRSSNIGLLTTLPFIIIGRRAMTYPAIIIDQARLLMIYRKHKRKSSETTIGH</sequence>
<dbReference type="Proteomes" id="UP001328107">
    <property type="component" value="Unassembled WGS sequence"/>
</dbReference>
<comment type="caution">
    <text evidence="3">The sequence shown here is derived from an EMBL/GenBank/DDBJ whole genome shotgun (WGS) entry which is preliminary data.</text>
</comment>
<evidence type="ECO:0000313" key="4">
    <source>
        <dbReference type="Proteomes" id="UP001328107"/>
    </source>
</evidence>
<gene>
    <name evidence="3" type="ORF">PMAYCL1PPCAC_10821</name>
</gene>
<keyword evidence="4" id="KW-1185">Reference proteome</keyword>
<reference evidence="4" key="1">
    <citation type="submission" date="2022-10" db="EMBL/GenBank/DDBJ databases">
        <title>Genome assembly of Pristionchus species.</title>
        <authorList>
            <person name="Yoshida K."/>
            <person name="Sommer R.J."/>
        </authorList>
    </citation>
    <scope>NUCLEOTIDE SEQUENCE [LARGE SCALE GENOMIC DNA]</scope>
    <source>
        <strain evidence="4">RS5460</strain>
    </source>
</reference>
<organism evidence="3 4">
    <name type="scientific">Pristionchus mayeri</name>
    <dbReference type="NCBI Taxonomy" id="1317129"/>
    <lineage>
        <taxon>Eukaryota</taxon>
        <taxon>Metazoa</taxon>
        <taxon>Ecdysozoa</taxon>
        <taxon>Nematoda</taxon>
        <taxon>Chromadorea</taxon>
        <taxon>Rhabditida</taxon>
        <taxon>Rhabditina</taxon>
        <taxon>Diplogasteromorpha</taxon>
        <taxon>Diplogasteroidea</taxon>
        <taxon>Neodiplogasteridae</taxon>
        <taxon>Pristionchus</taxon>
    </lineage>
</organism>
<feature type="region of interest" description="Disordered" evidence="1">
    <location>
        <begin position="154"/>
        <end position="182"/>
    </location>
</feature>
<proteinExistence type="predicted"/>
<feature type="region of interest" description="Disordered" evidence="1">
    <location>
        <begin position="80"/>
        <end position="107"/>
    </location>
</feature>
<keyword evidence="2" id="KW-0732">Signal</keyword>
<name>A0AAN5CFX0_9BILA</name>
<feature type="signal peptide" evidence="2">
    <location>
        <begin position="1"/>
        <end position="28"/>
    </location>
</feature>
<evidence type="ECO:0000256" key="1">
    <source>
        <dbReference type="SAM" id="MobiDB-lite"/>
    </source>
</evidence>
<dbReference type="EMBL" id="BTRK01000003">
    <property type="protein sequence ID" value="GMR40626.1"/>
    <property type="molecule type" value="Genomic_DNA"/>
</dbReference>
<accession>A0AAN5CFX0</accession>
<feature type="compositionally biased region" description="Polar residues" evidence="1">
    <location>
        <begin position="159"/>
        <end position="182"/>
    </location>
</feature>
<feature type="non-terminal residue" evidence="3">
    <location>
        <position position="1"/>
    </location>
</feature>
<dbReference type="AlphaFoldDB" id="A0AAN5CFX0"/>
<evidence type="ECO:0000313" key="3">
    <source>
        <dbReference type="EMBL" id="GMR40626.1"/>
    </source>
</evidence>
<protein>
    <submittedName>
        <fullName evidence="3">Uncharacterized protein</fullName>
    </submittedName>
</protein>